<dbReference type="InterPro" id="IPR038500">
    <property type="entry name" value="Antitermination_sf"/>
</dbReference>
<evidence type="ECO:0000313" key="5">
    <source>
        <dbReference type="Proteomes" id="UP001244623"/>
    </source>
</evidence>
<protein>
    <recommendedName>
        <fullName evidence="6">Antitermination protein</fullName>
    </recommendedName>
</protein>
<dbReference type="SUPFAM" id="SSF57938">
    <property type="entry name" value="DnaJ/Hsp40 cysteine-rich domain"/>
    <property type="match status" value="1"/>
</dbReference>
<evidence type="ECO:0008006" key="6">
    <source>
        <dbReference type="Google" id="ProtNLM"/>
    </source>
</evidence>
<evidence type="ECO:0000256" key="1">
    <source>
        <dbReference type="ARBA" id="ARBA00023015"/>
    </source>
</evidence>
<dbReference type="Gene3D" id="1.10.274.110">
    <property type="match status" value="2"/>
</dbReference>
<dbReference type="InterPro" id="IPR003222">
    <property type="entry name" value="Antitermntn"/>
</dbReference>
<reference evidence="4 5" key="1">
    <citation type="submission" date="2023-07" db="EMBL/GenBank/DDBJ databases">
        <title>Sorghum-associated microbial communities from plants grown in Nebraska, USA.</title>
        <authorList>
            <person name="Schachtman D."/>
        </authorList>
    </citation>
    <scope>NUCLEOTIDE SEQUENCE [LARGE SCALE GENOMIC DNA]</scope>
    <source>
        <strain evidence="4 5">CC49</strain>
    </source>
</reference>
<comment type="caution">
    <text evidence="4">The sequence shown here is derived from an EMBL/GenBank/DDBJ whole genome shotgun (WGS) entry which is preliminary data.</text>
</comment>
<dbReference type="Pfam" id="PF03589">
    <property type="entry name" value="Antiterm"/>
    <property type="match status" value="2"/>
</dbReference>
<proteinExistence type="inferred from homology"/>
<dbReference type="HAMAP" id="MF_04158">
    <property type="entry name" value="Antitermination_lambda"/>
    <property type="match status" value="1"/>
</dbReference>
<keyword evidence="5" id="KW-1185">Reference proteome</keyword>
<keyword evidence="1" id="KW-0805">Transcription regulation</keyword>
<evidence type="ECO:0000313" key="4">
    <source>
        <dbReference type="EMBL" id="MDQ0019018.1"/>
    </source>
</evidence>
<keyword evidence="2" id="KW-0238">DNA-binding</keyword>
<dbReference type="EMBL" id="JAUSSJ010000001">
    <property type="protein sequence ID" value="MDQ0019018.1"/>
    <property type="molecule type" value="Genomic_DNA"/>
</dbReference>
<dbReference type="Proteomes" id="UP001244623">
    <property type="component" value="Unassembled WGS sequence"/>
</dbReference>
<evidence type="ECO:0000256" key="2">
    <source>
        <dbReference type="ARBA" id="ARBA00023125"/>
    </source>
</evidence>
<evidence type="ECO:0000256" key="3">
    <source>
        <dbReference type="ARBA" id="ARBA00023163"/>
    </source>
</evidence>
<organism evidence="4 5">
    <name type="scientific">[Curtobacterium] plantarum</name>
    <dbReference type="NCBI Taxonomy" id="221276"/>
    <lineage>
        <taxon>Bacteria</taxon>
        <taxon>Pseudomonadati</taxon>
        <taxon>Pseudomonadota</taxon>
        <taxon>Gammaproteobacteria</taxon>
        <taxon>Enterobacterales</taxon>
        <taxon>Erwiniaceae</taxon>
        <taxon>Pantoea</taxon>
    </lineage>
</organism>
<keyword evidence="3" id="KW-0804">Transcription</keyword>
<accession>A0ABT9T6D1</accession>
<gene>
    <name evidence="4" type="ORF">J2X94_001146</name>
</gene>
<name>A0ABT9T6D1_9GAMM</name>
<dbReference type="RefSeq" id="WP_307618075.1">
    <property type="nucleotide sequence ID" value="NZ_JAUSSJ010000001.1"/>
</dbReference>
<dbReference type="InterPro" id="IPR036410">
    <property type="entry name" value="HSP_DnaJ_Cys-rich_dom_sf"/>
</dbReference>
<sequence length="255" mass="27490">MGLEATVKYHFAKTASFAGMPPATASDALSGTDYMAAMGMTQSRAPLGYSAFMGKVGVSDNDARRAVSLLTEYALSTCDKVAALRKLDTDIKPAVMQTLATYAYMDYCRSAASVKPCECCQAKGFIEADVFTMKSPLSGGSSRSVKEVVRVICKACNGKGVVSSSCRDCNGRGRAVDRKLTEEQGVPVLGDCKRCCGRGYERIPSTDVHRTIEGFTDAVSLDTWKKSVKPFYDSLIGKIEMEESWANAALNQVTR</sequence>